<protein>
    <submittedName>
        <fullName evidence="2">Predicted protein</fullName>
    </submittedName>
</protein>
<gene>
    <name evidence="2" type="ORF">SSFG_00192</name>
</gene>
<dbReference type="AlphaFoldDB" id="D5ZUA4"/>
<dbReference type="Proteomes" id="UP000003824">
    <property type="component" value="Unassembled WGS sequence"/>
</dbReference>
<evidence type="ECO:0000313" key="3">
    <source>
        <dbReference type="Proteomes" id="UP000003824"/>
    </source>
</evidence>
<name>D5ZUA4_STRV1</name>
<dbReference type="EMBL" id="DS999641">
    <property type="protein sequence ID" value="EFE64938.2"/>
    <property type="molecule type" value="Genomic_DNA"/>
</dbReference>
<organism evidence="2 3">
    <name type="scientific">Streptomyces viridosporus (strain ATCC 14672 / DSM 40746 / JCM 4963 / KCTC 9882 / NRRL B-12104 / FH 1290)</name>
    <name type="common">Streptomyces ghanaensis</name>
    <dbReference type="NCBI Taxonomy" id="566461"/>
    <lineage>
        <taxon>Bacteria</taxon>
        <taxon>Bacillati</taxon>
        <taxon>Actinomycetota</taxon>
        <taxon>Actinomycetes</taxon>
        <taxon>Kitasatosporales</taxon>
        <taxon>Streptomycetaceae</taxon>
        <taxon>Streptomyces</taxon>
    </lineage>
</organism>
<proteinExistence type="predicted"/>
<sequence length="33" mass="3737">MHKATELQRPQGSPTEGLAQEMLKFGSRHSQQQ</sequence>
<feature type="region of interest" description="Disordered" evidence="1">
    <location>
        <begin position="1"/>
        <end position="33"/>
    </location>
</feature>
<reference evidence="3" key="1">
    <citation type="submission" date="2008-12" db="EMBL/GenBank/DDBJ databases">
        <title>Annotation of Streptomyces ghanaensis ATCC 14672.</title>
        <authorList>
            <consortium name="The Broad Institute Genome Sequencing Platform"/>
            <consortium name="Broad Institute Microbial Sequencing Center"/>
            <person name="Fischbach M."/>
            <person name="Ward D."/>
            <person name="Young S."/>
            <person name="Kodira C.D."/>
            <person name="Zeng Q."/>
            <person name="Koehrsen M."/>
            <person name="Godfrey P."/>
            <person name="Alvarado L."/>
            <person name="Berlin A.M."/>
            <person name="Borenstein D."/>
            <person name="Chen Z."/>
            <person name="Engels R."/>
            <person name="Freedman E."/>
            <person name="Gellesch M."/>
            <person name="Goldberg J."/>
            <person name="Griggs A."/>
            <person name="Gujja S."/>
            <person name="Heiman D.I."/>
            <person name="Hepburn T.A."/>
            <person name="Howarth C."/>
            <person name="Jen D."/>
            <person name="Larson L."/>
            <person name="Lewis B."/>
            <person name="Mehta T."/>
            <person name="Park D."/>
            <person name="Pearson M."/>
            <person name="Roberts A."/>
            <person name="Saif S."/>
            <person name="Shea T.D."/>
            <person name="Shenoy N."/>
            <person name="Sisk P."/>
            <person name="Stolte C."/>
            <person name="Sykes S.N."/>
            <person name="Walk T."/>
            <person name="White J."/>
            <person name="Yandava C."/>
            <person name="Straight P."/>
            <person name="Clardy J."/>
            <person name="Hung D."/>
            <person name="Kolter R."/>
            <person name="Mekalanos J."/>
            <person name="Walker S."/>
            <person name="Walsh C.T."/>
            <person name="Wieland B.L.C."/>
            <person name="Ilzarbe M."/>
            <person name="Galagan J."/>
            <person name="Nusbaum C."/>
            <person name="Birren B."/>
        </authorList>
    </citation>
    <scope>NUCLEOTIDE SEQUENCE [LARGE SCALE GENOMIC DNA]</scope>
    <source>
        <strain evidence="3">ATCC 14672 / DSM 40746 / JCM 4963 / KCTC 9882 / NRRL B-12104 / FH 1290</strain>
    </source>
</reference>
<accession>D5ZUA4</accession>
<evidence type="ECO:0000256" key="1">
    <source>
        <dbReference type="SAM" id="MobiDB-lite"/>
    </source>
</evidence>
<evidence type="ECO:0000313" key="2">
    <source>
        <dbReference type="EMBL" id="EFE64938.2"/>
    </source>
</evidence>